<dbReference type="Gene3D" id="1.10.260.40">
    <property type="entry name" value="lambda repressor-like DNA-binding domains"/>
    <property type="match status" value="1"/>
</dbReference>
<gene>
    <name evidence="3" type="ORF">H9761_00540</name>
</gene>
<dbReference type="Proteomes" id="UP000823891">
    <property type="component" value="Unassembled WGS sequence"/>
</dbReference>
<dbReference type="Gene3D" id="1.25.40.10">
    <property type="entry name" value="Tetratricopeptide repeat domain"/>
    <property type="match status" value="1"/>
</dbReference>
<dbReference type="EMBL" id="DWWS01000006">
    <property type="protein sequence ID" value="HJC22175.1"/>
    <property type="molecule type" value="Genomic_DNA"/>
</dbReference>
<dbReference type="SUPFAM" id="SSF48452">
    <property type="entry name" value="TPR-like"/>
    <property type="match status" value="1"/>
</dbReference>
<evidence type="ECO:0000256" key="1">
    <source>
        <dbReference type="ARBA" id="ARBA00023125"/>
    </source>
</evidence>
<dbReference type="AlphaFoldDB" id="A0A9D2NCK7"/>
<comment type="caution">
    <text evidence="3">The sequence shown here is derived from an EMBL/GenBank/DDBJ whole genome shotgun (WGS) entry which is preliminary data.</text>
</comment>
<feature type="domain" description="HTH cro/C1-type" evidence="2">
    <location>
        <begin position="9"/>
        <end position="63"/>
    </location>
</feature>
<dbReference type="SUPFAM" id="SSF47413">
    <property type="entry name" value="lambda repressor-like DNA-binding domains"/>
    <property type="match status" value="1"/>
</dbReference>
<organism evidence="3 4">
    <name type="scientific">Candidatus Eisenbergiella merdavium</name>
    <dbReference type="NCBI Taxonomy" id="2838551"/>
    <lineage>
        <taxon>Bacteria</taxon>
        <taxon>Bacillati</taxon>
        <taxon>Bacillota</taxon>
        <taxon>Clostridia</taxon>
        <taxon>Lachnospirales</taxon>
        <taxon>Lachnospiraceae</taxon>
        <taxon>Eisenbergiella</taxon>
    </lineage>
</organism>
<dbReference type="PANTHER" id="PTHR46558">
    <property type="entry name" value="TRACRIPTIONAL REGULATORY PROTEIN-RELATED-RELATED"/>
    <property type="match status" value="1"/>
</dbReference>
<keyword evidence="1" id="KW-0238">DNA-binding</keyword>
<dbReference type="InterPro" id="IPR001387">
    <property type="entry name" value="Cro/C1-type_HTH"/>
</dbReference>
<evidence type="ECO:0000259" key="2">
    <source>
        <dbReference type="PROSITE" id="PS50943"/>
    </source>
</evidence>
<dbReference type="PANTHER" id="PTHR46558:SF11">
    <property type="entry name" value="HTH-TYPE TRANSCRIPTIONAL REGULATOR XRE"/>
    <property type="match status" value="1"/>
</dbReference>
<dbReference type="InterPro" id="IPR011990">
    <property type="entry name" value="TPR-like_helical_dom_sf"/>
</dbReference>
<evidence type="ECO:0000313" key="4">
    <source>
        <dbReference type="Proteomes" id="UP000823891"/>
    </source>
</evidence>
<dbReference type="CDD" id="cd00093">
    <property type="entry name" value="HTH_XRE"/>
    <property type="match status" value="1"/>
</dbReference>
<dbReference type="Pfam" id="PF01381">
    <property type="entry name" value="HTH_3"/>
    <property type="match status" value="1"/>
</dbReference>
<protein>
    <submittedName>
        <fullName evidence="3">Helix-turn-helix domain-containing protein</fullName>
    </submittedName>
</protein>
<dbReference type="SMART" id="SM00530">
    <property type="entry name" value="HTH_XRE"/>
    <property type="match status" value="1"/>
</dbReference>
<proteinExistence type="predicted"/>
<sequence>MQVQLAEMIRKFRREKNLTQEQLAEAMGVTVGAVSKWESAASTPDVSVIMELADFFCTSVDVLLGYRQQSGSLADTLKNLSRLRKAKEYEEGKKEAQKAVKRFPNNFDAVFQSASLLQVAGLEQNDPAASRRAEELYNRALELFGQNTDPDISQVSIRNSIACIAIVLGEMDRGIELLKQNNVEGLNNARIGQTLAQIPERRKEADIYLGKGLLDTLASLVMLCNGYVNFAEGAEGEDEEELSAVRELTLSVCRLFDEIKRPGTVSVLDKFQTAMLIGNAVLAEKQGLCGEADAYLGRAHSLAGLYDASPEPGMENIRLLRPGVLKTASSYDDFGQSAREGAEKMLRENVKEYPRLLKVWEGYCDEKE</sequence>
<reference evidence="3" key="1">
    <citation type="journal article" date="2021" name="PeerJ">
        <title>Extensive microbial diversity within the chicken gut microbiome revealed by metagenomics and culture.</title>
        <authorList>
            <person name="Gilroy R."/>
            <person name="Ravi A."/>
            <person name="Getino M."/>
            <person name="Pursley I."/>
            <person name="Horton D.L."/>
            <person name="Alikhan N.F."/>
            <person name="Baker D."/>
            <person name="Gharbi K."/>
            <person name="Hall N."/>
            <person name="Watson M."/>
            <person name="Adriaenssens E.M."/>
            <person name="Foster-Nyarko E."/>
            <person name="Jarju S."/>
            <person name="Secka A."/>
            <person name="Antonio M."/>
            <person name="Oren A."/>
            <person name="Chaudhuri R.R."/>
            <person name="La Ragione R."/>
            <person name="Hildebrand F."/>
            <person name="Pallen M.J."/>
        </authorList>
    </citation>
    <scope>NUCLEOTIDE SEQUENCE</scope>
    <source>
        <strain evidence="3">USAMLcec2-132</strain>
    </source>
</reference>
<dbReference type="GO" id="GO:0003677">
    <property type="term" value="F:DNA binding"/>
    <property type="evidence" value="ECO:0007669"/>
    <property type="project" value="UniProtKB-KW"/>
</dbReference>
<dbReference type="InterPro" id="IPR010982">
    <property type="entry name" value="Lambda_DNA-bd_dom_sf"/>
</dbReference>
<reference evidence="3" key="2">
    <citation type="submission" date="2021-04" db="EMBL/GenBank/DDBJ databases">
        <authorList>
            <person name="Gilroy R."/>
        </authorList>
    </citation>
    <scope>NUCLEOTIDE SEQUENCE</scope>
    <source>
        <strain evidence="3">USAMLcec2-132</strain>
    </source>
</reference>
<name>A0A9D2NCK7_9FIRM</name>
<accession>A0A9D2NCK7</accession>
<dbReference type="PROSITE" id="PS50943">
    <property type="entry name" value="HTH_CROC1"/>
    <property type="match status" value="1"/>
</dbReference>
<evidence type="ECO:0000313" key="3">
    <source>
        <dbReference type="EMBL" id="HJC22175.1"/>
    </source>
</evidence>